<evidence type="ECO:0000256" key="8">
    <source>
        <dbReference type="ARBA" id="ARBA00023180"/>
    </source>
</evidence>
<dbReference type="Proteomes" id="UP000747542">
    <property type="component" value="Unassembled WGS sequence"/>
</dbReference>
<sequence>MKHHNRVTSVLIMFMVAAGTLMWRLLHSDQVSRKDNSGRSNQIQVSEEESAGQVIRERAEHLARECRRPQVKQLNPARPWMMRIHTLVCPIPVCVAPKVGSTAWKSFMSQACARIPGSLQDLKTLVVRHPLGRLVSAYKKVTGSHQTWNDRWQEYWLPALIHKGSVAPSPQYLTTLKKVSQAYGFLTGKRFGTFSRHRLNETKKASSNPERKFITLAKKMLTVGKHVGVVAAVNIGYSTTEQSKLKKYFSNASFTMAEFLEHVLWTRDVDLLDHHWTPISQLCGPCTADYKYIVRHENPKEAEYLLGLLHLQENTIPRKHKSIGALHDKSDLQYFEDVPKDLMAIIIDMYKQDFDLFSYDKISK</sequence>
<keyword evidence="3 9" id="KW-0808">Transferase</keyword>
<keyword evidence="6 9" id="KW-0333">Golgi apparatus</keyword>
<evidence type="ECO:0000256" key="6">
    <source>
        <dbReference type="ARBA" id="ARBA00023034"/>
    </source>
</evidence>
<evidence type="ECO:0000256" key="9">
    <source>
        <dbReference type="RuleBase" id="RU364020"/>
    </source>
</evidence>
<dbReference type="Pfam" id="PF03567">
    <property type="entry name" value="Sulfotransfer_2"/>
    <property type="match status" value="1"/>
</dbReference>
<dbReference type="EC" id="2.8.2.-" evidence="9"/>
<evidence type="ECO:0000256" key="2">
    <source>
        <dbReference type="ARBA" id="ARBA00006339"/>
    </source>
</evidence>
<protein>
    <recommendedName>
        <fullName evidence="9">Carbohydrate sulfotransferase</fullName>
        <ecNumber evidence="9">2.8.2.-</ecNumber>
    </recommendedName>
</protein>
<dbReference type="AlphaFoldDB" id="A0A8J5N758"/>
<keyword evidence="8 9" id="KW-0325">Glycoprotein</keyword>
<comment type="similarity">
    <text evidence="2 9">Belongs to the sulfotransferase 2 family.</text>
</comment>
<dbReference type="InterPro" id="IPR018011">
    <property type="entry name" value="Carb_sulfotrans_8-10"/>
</dbReference>
<keyword evidence="4 9" id="KW-0812">Transmembrane</keyword>
<reference evidence="11" key="1">
    <citation type="journal article" date="2021" name="Sci. Adv.">
        <title>The American lobster genome reveals insights on longevity, neural, and immune adaptations.</title>
        <authorList>
            <person name="Polinski J.M."/>
            <person name="Zimin A.V."/>
            <person name="Clark K.F."/>
            <person name="Kohn A.B."/>
            <person name="Sadowski N."/>
            <person name="Timp W."/>
            <person name="Ptitsyn A."/>
            <person name="Khanna P."/>
            <person name="Romanova D.Y."/>
            <person name="Williams P."/>
            <person name="Greenwood S.J."/>
            <person name="Moroz L.L."/>
            <person name="Walt D.R."/>
            <person name="Bodnar A.G."/>
        </authorList>
    </citation>
    <scope>NUCLEOTIDE SEQUENCE</scope>
    <source>
        <strain evidence="11">GMGI-L3</strain>
    </source>
</reference>
<organism evidence="11 12">
    <name type="scientific">Homarus americanus</name>
    <name type="common">American lobster</name>
    <dbReference type="NCBI Taxonomy" id="6706"/>
    <lineage>
        <taxon>Eukaryota</taxon>
        <taxon>Metazoa</taxon>
        <taxon>Ecdysozoa</taxon>
        <taxon>Arthropoda</taxon>
        <taxon>Crustacea</taxon>
        <taxon>Multicrustacea</taxon>
        <taxon>Malacostraca</taxon>
        <taxon>Eumalacostraca</taxon>
        <taxon>Eucarida</taxon>
        <taxon>Decapoda</taxon>
        <taxon>Pleocyemata</taxon>
        <taxon>Astacidea</taxon>
        <taxon>Nephropoidea</taxon>
        <taxon>Nephropidae</taxon>
        <taxon>Homarus</taxon>
    </lineage>
</organism>
<evidence type="ECO:0000256" key="3">
    <source>
        <dbReference type="ARBA" id="ARBA00022679"/>
    </source>
</evidence>
<feature type="region of interest" description="Disordered" evidence="10">
    <location>
        <begin position="32"/>
        <end position="52"/>
    </location>
</feature>
<keyword evidence="9" id="KW-0119">Carbohydrate metabolism</keyword>
<accession>A0A8J5N758</accession>
<evidence type="ECO:0000256" key="5">
    <source>
        <dbReference type="ARBA" id="ARBA00022989"/>
    </source>
</evidence>
<evidence type="ECO:0000256" key="10">
    <source>
        <dbReference type="SAM" id="MobiDB-lite"/>
    </source>
</evidence>
<comment type="caution">
    <text evidence="11">The sequence shown here is derived from an EMBL/GenBank/DDBJ whole genome shotgun (WGS) entry which is preliminary data.</text>
</comment>
<keyword evidence="9" id="KW-0735">Signal-anchor</keyword>
<keyword evidence="5 9" id="KW-1133">Transmembrane helix</keyword>
<dbReference type="GO" id="GO:0008146">
    <property type="term" value="F:sulfotransferase activity"/>
    <property type="evidence" value="ECO:0007669"/>
    <property type="project" value="InterPro"/>
</dbReference>
<dbReference type="PANTHER" id="PTHR12137:SF54">
    <property type="entry name" value="CARBOHYDRATE SULFOTRANSFERASE"/>
    <property type="match status" value="1"/>
</dbReference>
<feature type="transmembrane region" description="Helical" evidence="9">
    <location>
        <begin position="7"/>
        <end position="26"/>
    </location>
</feature>
<evidence type="ECO:0000256" key="7">
    <source>
        <dbReference type="ARBA" id="ARBA00023136"/>
    </source>
</evidence>
<comment type="subcellular location">
    <subcellularLocation>
        <location evidence="1 9">Golgi apparatus membrane</location>
        <topology evidence="1 9">Single-pass type II membrane protein</topology>
    </subcellularLocation>
</comment>
<evidence type="ECO:0000256" key="4">
    <source>
        <dbReference type="ARBA" id="ARBA00022692"/>
    </source>
</evidence>
<keyword evidence="12" id="KW-1185">Reference proteome</keyword>
<dbReference type="PANTHER" id="PTHR12137">
    <property type="entry name" value="CARBOHYDRATE SULFOTRANSFERASE"/>
    <property type="match status" value="1"/>
</dbReference>
<gene>
    <name evidence="11" type="primary">Chst8-L1</name>
    <name evidence="11" type="ORF">Hamer_G003357</name>
</gene>
<dbReference type="InterPro" id="IPR005331">
    <property type="entry name" value="Sulfotransferase"/>
</dbReference>
<proteinExistence type="inferred from homology"/>
<evidence type="ECO:0000313" key="12">
    <source>
        <dbReference type="Proteomes" id="UP000747542"/>
    </source>
</evidence>
<dbReference type="GO" id="GO:0000139">
    <property type="term" value="C:Golgi membrane"/>
    <property type="evidence" value="ECO:0007669"/>
    <property type="project" value="UniProtKB-SubCell"/>
</dbReference>
<evidence type="ECO:0000256" key="1">
    <source>
        <dbReference type="ARBA" id="ARBA00004323"/>
    </source>
</evidence>
<dbReference type="EMBL" id="JAHLQT010007678">
    <property type="protein sequence ID" value="KAG7174415.1"/>
    <property type="molecule type" value="Genomic_DNA"/>
</dbReference>
<keyword evidence="7 9" id="KW-0472">Membrane</keyword>
<name>A0A8J5N758_HOMAM</name>
<evidence type="ECO:0000313" key="11">
    <source>
        <dbReference type="EMBL" id="KAG7174415.1"/>
    </source>
</evidence>
<dbReference type="GO" id="GO:0016051">
    <property type="term" value="P:carbohydrate biosynthetic process"/>
    <property type="evidence" value="ECO:0007669"/>
    <property type="project" value="InterPro"/>
</dbReference>